<dbReference type="PANTHER" id="PTHR41700">
    <property type="entry name" value="GCN5-RELATED N-ACETYLTRANSFERASE"/>
    <property type="match status" value="1"/>
</dbReference>
<evidence type="ECO:0000313" key="6">
    <source>
        <dbReference type="EMBL" id="CAB4929048.1"/>
    </source>
</evidence>
<dbReference type="InterPro" id="IPR016181">
    <property type="entry name" value="Acyl_CoA_acyltransferase"/>
</dbReference>
<evidence type="ECO:0000259" key="1">
    <source>
        <dbReference type="PROSITE" id="PS51186"/>
    </source>
</evidence>
<dbReference type="GO" id="GO:0016747">
    <property type="term" value="F:acyltransferase activity, transferring groups other than amino-acyl groups"/>
    <property type="evidence" value="ECO:0007669"/>
    <property type="project" value="InterPro"/>
</dbReference>
<dbReference type="EMBL" id="CAESGF010000006">
    <property type="protein sequence ID" value="CAB4363555.1"/>
    <property type="molecule type" value="Genomic_DNA"/>
</dbReference>
<dbReference type="InterPro" id="IPR038764">
    <property type="entry name" value="GNAT_N_AcTrfase_prd"/>
</dbReference>
<organism evidence="2">
    <name type="scientific">freshwater metagenome</name>
    <dbReference type="NCBI Taxonomy" id="449393"/>
    <lineage>
        <taxon>unclassified sequences</taxon>
        <taxon>metagenomes</taxon>
        <taxon>ecological metagenomes</taxon>
    </lineage>
</organism>
<dbReference type="EMBL" id="CAFBMT010000006">
    <property type="protein sequence ID" value="CAB4929048.1"/>
    <property type="molecule type" value="Genomic_DNA"/>
</dbReference>
<dbReference type="SUPFAM" id="SSF55729">
    <property type="entry name" value="Acyl-CoA N-acyltransferases (Nat)"/>
    <property type="match status" value="1"/>
</dbReference>
<feature type="domain" description="N-acetyltransferase" evidence="1">
    <location>
        <begin position="20"/>
        <end position="169"/>
    </location>
</feature>
<accession>A0A6J6A6A7</accession>
<evidence type="ECO:0000313" key="3">
    <source>
        <dbReference type="EMBL" id="CAB4720043.1"/>
    </source>
</evidence>
<protein>
    <submittedName>
        <fullName evidence="2">Unannotated protein</fullName>
    </submittedName>
</protein>
<evidence type="ECO:0000313" key="4">
    <source>
        <dbReference type="EMBL" id="CAB4819926.1"/>
    </source>
</evidence>
<proteinExistence type="predicted"/>
<gene>
    <name evidence="3" type="ORF">UFOPK2656_01261</name>
    <name evidence="4" type="ORF">UFOPK3099_01324</name>
    <name evidence="5" type="ORF">UFOPK3267_00853</name>
    <name evidence="6" type="ORF">UFOPK3651_01354</name>
    <name evidence="7" type="ORF">UFOPK3931_00529</name>
    <name evidence="2" type="ORF">UFOPK4189_01335</name>
</gene>
<dbReference type="PANTHER" id="PTHR41700:SF1">
    <property type="entry name" value="N-ACETYLTRANSFERASE DOMAIN-CONTAINING PROTEIN"/>
    <property type="match status" value="1"/>
</dbReference>
<dbReference type="InterPro" id="IPR000182">
    <property type="entry name" value="GNAT_dom"/>
</dbReference>
<dbReference type="EMBL" id="CAFBIY010000034">
    <property type="protein sequence ID" value="CAB4849129.1"/>
    <property type="molecule type" value="Genomic_DNA"/>
</dbReference>
<evidence type="ECO:0000313" key="7">
    <source>
        <dbReference type="EMBL" id="CAB4976549.1"/>
    </source>
</evidence>
<reference evidence="2" key="1">
    <citation type="submission" date="2020-05" db="EMBL/GenBank/DDBJ databases">
        <authorList>
            <person name="Chiriac C."/>
            <person name="Salcher M."/>
            <person name="Ghai R."/>
            <person name="Kavagutti S V."/>
        </authorList>
    </citation>
    <scope>NUCLEOTIDE SEQUENCE</scope>
</reference>
<dbReference type="EMBL" id="CAFAAV010000090">
    <property type="protein sequence ID" value="CAB4819926.1"/>
    <property type="molecule type" value="Genomic_DNA"/>
</dbReference>
<sequence length="247" mass="27020">MNWLDVARTDAERAAAAADVHVAAVSTPDELDDLQRTMESIWGPEIVPPRNLLRGMALSGNCLLVAWRHDQPIGFALGWLGWDGGVHFHSHQVGVQAGDRGAGVGFALKLAQRMLCLEHDITEMRWTYDPMLLSNARFNLGRLGARVVGFLPHCYGDRRDAFNTGDTTDRVEVSWRLDRAIGGDFVAPADADFVVPIPPNYHALRVADPPTADALRRQVGAALSDVFATGRTVAGLCEHGYVVQTER</sequence>
<dbReference type="PROSITE" id="PS51186">
    <property type="entry name" value="GNAT"/>
    <property type="match status" value="1"/>
</dbReference>
<dbReference type="CDD" id="cd04301">
    <property type="entry name" value="NAT_SF"/>
    <property type="match status" value="1"/>
</dbReference>
<dbReference type="EMBL" id="CAEZYF010000006">
    <property type="protein sequence ID" value="CAB4720043.1"/>
    <property type="molecule type" value="Genomic_DNA"/>
</dbReference>
<name>A0A6J6A6A7_9ZZZZ</name>
<evidence type="ECO:0000313" key="2">
    <source>
        <dbReference type="EMBL" id="CAB4363555.1"/>
    </source>
</evidence>
<dbReference type="EMBL" id="CAFBOL010000008">
    <property type="protein sequence ID" value="CAB4976549.1"/>
    <property type="molecule type" value="Genomic_DNA"/>
</dbReference>
<dbReference type="Gene3D" id="3.40.630.30">
    <property type="match status" value="1"/>
</dbReference>
<dbReference type="AlphaFoldDB" id="A0A6J6A6A7"/>
<evidence type="ECO:0000313" key="5">
    <source>
        <dbReference type="EMBL" id="CAB4849129.1"/>
    </source>
</evidence>